<dbReference type="GeneID" id="19405312"/>
<dbReference type="HOGENOM" id="CLU_044119_0_0_1"/>
<accession>R0I814</accession>
<dbReference type="EMBL" id="KB908866">
    <property type="protein sequence ID" value="EOA81655.1"/>
    <property type="molecule type" value="Genomic_DNA"/>
</dbReference>
<reference evidence="1 2" key="1">
    <citation type="journal article" date="2012" name="PLoS Pathog.">
        <title>Diverse lifestyles and strategies of plant pathogenesis encoded in the genomes of eighteen Dothideomycetes fungi.</title>
        <authorList>
            <person name="Ohm R.A."/>
            <person name="Feau N."/>
            <person name="Henrissat B."/>
            <person name="Schoch C.L."/>
            <person name="Horwitz B.A."/>
            <person name="Barry K.W."/>
            <person name="Condon B.J."/>
            <person name="Copeland A.C."/>
            <person name="Dhillon B."/>
            <person name="Glaser F."/>
            <person name="Hesse C.N."/>
            <person name="Kosti I."/>
            <person name="LaButti K."/>
            <person name="Lindquist E.A."/>
            <person name="Lucas S."/>
            <person name="Salamov A.A."/>
            <person name="Bradshaw R.E."/>
            <person name="Ciuffetti L."/>
            <person name="Hamelin R.C."/>
            <person name="Kema G.H.J."/>
            <person name="Lawrence C."/>
            <person name="Scott J.A."/>
            <person name="Spatafora J.W."/>
            <person name="Turgeon B.G."/>
            <person name="de Wit P.J.G.M."/>
            <person name="Zhong S."/>
            <person name="Goodwin S.B."/>
            <person name="Grigoriev I.V."/>
        </authorList>
    </citation>
    <scope>NUCLEOTIDE SEQUENCE [LARGE SCALE GENOMIC DNA]</scope>
    <source>
        <strain evidence="2">28A</strain>
    </source>
</reference>
<keyword evidence="2" id="KW-1185">Reference proteome</keyword>
<evidence type="ECO:0000313" key="2">
    <source>
        <dbReference type="Proteomes" id="UP000016935"/>
    </source>
</evidence>
<dbReference type="Proteomes" id="UP000016935">
    <property type="component" value="Unassembled WGS sequence"/>
</dbReference>
<dbReference type="AlphaFoldDB" id="R0I814"/>
<reference evidence="1 2" key="2">
    <citation type="journal article" date="2013" name="PLoS Genet.">
        <title>Comparative genome structure, secondary metabolite, and effector coding capacity across Cochliobolus pathogens.</title>
        <authorList>
            <person name="Condon B.J."/>
            <person name="Leng Y."/>
            <person name="Wu D."/>
            <person name="Bushley K.E."/>
            <person name="Ohm R.A."/>
            <person name="Otillar R."/>
            <person name="Martin J."/>
            <person name="Schackwitz W."/>
            <person name="Grimwood J."/>
            <person name="MohdZainudin N."/>
            <person name="Xue C."/>
            <person name="Wang R."/>
            <person name="Manning V.A."/>
            <person name="Dhillon B."/>
            <person name="Tu Z.J."/>
            <person name="Steffenson B.J."/>
            <person name="Salamov A."/>
            <person name="Sun H."/>
            <person name="Lowry S."/>
            <person name="LaButti K."/>
            <person name="Han J."/>
            <person name="Copeland A."/>
            <person name="Lindquist E."/>
            <person name="Barry K."/>
            <person name="Schmutz J."/>
            <person name="Baker S.E."/>
            <person name="Ciuffetti L.M."/>
            <person name="Grigoriev I.V."/>
            <person name="Zhong S."/>
            <person name="Turgeon B.G."/>
        </authorList>
    </citation>
    <scope>NUCLEOTIDE SEQUENCE [LARGE SCALE GENOMIC DNA]</scope>
    <source>
        <strain evidence="2">28A</strain>
    </source>
</reference>
<organism evidence="1 2">
    <name type="scientific">Exserohilum turcicum (strain 28A)</name>
    <name type="common">Northern leaf blight fungus</name>
    <name type="synonym">Setosphaeria turcica</name>
    <dbReference type="NCBI Taxonomy" id="671987"/>
    <lineage>
        <taxon>Eukaryota</taxon>
        <taxon>Fungi</taxon>
        <taxon>Dikarya</taxon>
        <taxon>Ascomycota</taxon>
        <taxon>Pezizomycotina</taxon>
        <taxon>Dothideomycetes</taxon>
        <taxon>Pleosporomycetidae</taxon>
        <taxon>Pleosporales</taxon>
        <taxon>Pleosporineae</taxon>
        <taxon>Pleosporaceae</taxon>
        <taxon>Exserohilum</taxon>
    </lineage>
</organism>
<dbReference type="OrthoDB" id="3781946at2759"/>
<name>R0I814_EXST2</name>
<feature type="non-terminal residue" evidence="1">
    <location>
        <position position="336"/>
    </location>
</feature>
<dbReference type="RefSeq" id="XP_008030743.1">
    <property type="nucleotide sequence ID" value="XM_008032552.1"/>
</dbReference>
<protein>
    <submittedName>
        <fullName evidence="1">Uncharacterized protein</fullName>
    </submittedName>
</protein>
<evidence type="ECO:0000313" key="1">
    <source>
        <dbReference type="EMBL" id="EOA81655.1"/>
    </source>
</evidence>
<sequence length="336" mass="37931">RTSSKTFNWQALPTELKEHILTFCLHQSPPPGLSRRTKGAPEVTGQLGDWDSLLSVSRQVRTLCLRLCLSGSSSLVYKHGLCIDVDTHRDFKDCIRRLGKYFQLLEPNSLPHDATTQLLAKTYRDFPLAHAHLARYATLRHGIRKLHLEFSFLDCMHFFRVTVAHFPRFYPHFRLDYRVLDSLSGLVAVAVRLPDPTGYLVDRVPQCGPRLFYGDPYTCPRILHRVIYEAAAEAMAPCGFFALYGFMDYDEKARFEALRASASAKVKFTTDQLGELYAEDQPGGGGVQLGEWIQPGVDAAAAAAAARSDVDEELDFVRDTFWPPKCRCKVRCSKVL</sequence>
<gene>
    <name evidence="1" type="ORF">SETTUDRAFT_64978</name>
</gene>
<feature type="non-terminal residue" evidence="1">
    <location>
        <position position="1"/>
    </location>
</feature>
<proteinExistence type="predicted"/>